<comment type="caution">
    <text evidence="6">The sequence shown here is derived from an EMBL/GenBank/DDBJ whole genome shotgun (WGS) entry which is preliminary data.</text>
</comment>
<evidence type="ECO:0000256" key="5">
    <source>
        <dbReference type="SAM" id="MobiDB-lite"/>
    </source>
</evidence>
<comment type="function">
    <text evidence="1 4">Component of the general transcription and DNA repair factor IIH (TFIIH) core complex, which is involved in general and transcription-coupled nucleotide excision repair (NER) of damaged DNA and, when complexed to TFIIK, in RNA transcription by RNA polymerase II. In NER, TFIIH acts by opening DNA around the lesion to allow the excision of the damaged oligonucleotide and its replacement by a new DNA fragment. In transcription, TFIIH has an essential role in transcription initiation. When the pre-initiation complex (PIC) has been established, TFIIH is required for promoter opening and promoter escape. Phosphorylation of the C-terminal tail (CTD) of the largest subunit of RNA polymerase II by the kinase module TFIIK controls the initiation of transcription.</text>
</comment>
<accession>A0AAD9Z7N3</accession>
<organism evidence="6 7">
    <name type="scientific">Lepraria neglecta</name>
    <dbReference type="NCBI Taxonomy" id="209136"/>
    <lineage>
        <taxon>Eukaryota</taxon>
        <taxon>Fungi</taxon>
        <taxon>Dikarya</taxon>
        <taxon>Ascomycota</taxon>
        <taxon>Pezizomycotina</taxon>
        <taxon>Lecanoromycetes</taxon>
        <taxon>OSLEUM clade</taxon>
        <taxon>Lecanoromycetidae</taxon>
        <taxon>Lecanorales</taxon>
        <taxon>Lecanorineae</taxon>
        <taxon>Stereocaulaceae</taxon>
        <taxon>Lepraria</taxon>
    </lineage>
</organism>
<feature type="compositionally biased region" description="Acidic residues" evidence="5">
    <location>
        <begin position="30"/>
        <end position="48"/>
    </location>
</feature>
<comment type="similarity">
    <text evidence="4">Belongs to the TFB4 family.</text>
</comment>
<keyword evidence="4" id="KW-0862">Zinc</keyword>
<name>A0AAD9Z7N3_9LECA</name>
<dbReference type="GO" id="GO:0006289">
    <property type="term" value="P:nucleotide-excision repair"/>
    <property type="evidence" value="ECO:0007669"/>
    <property type="project" value="UniProtKB-UniRule"/>
</dbReference>
<evidence type="ECO:0000256" key="1">
    <source>
        <dbReference type="ARBA" id="ARBA00002817"/>
    </source>
</evidence>
<keyword evidence="4" id="KW-0539">Nucleus</keyword>
<dbReference type="InterPro" id="IPR036465">
    <property type="entry name" value="vWFA_dom_sf"/>
</dbReference>
<evidence type="ECO:0000256" key="2">
    <source>
        <dbReference type="ARBA" id="ARBA00021280"/>
    </source>
</evidence>
<dbReference type="AlphaFoldDB" id="A0AAD9Z7N3"/>
<keyword evidence="4" id="KW-0227">DNA damage</keyword>
<evidence type="ECO:0000313" key="7">
    <source>
        <dbReference type="Proteomes" id="UP001276659"/>
    </source>
</evidence>
<gene>
    <name evidence="6" type="ORF">OEA41_005659</name>
</gene>
<comment type="subunit">
    <text evidence="4">Component of the 7-subunit TFIIH core complex composed of XPB/SSL2, XPD/RAD3, SSL1, TFB1, TFB2, TFB4 and TFB5, which is active in NER. The core complex associates with the 3-subunit CTD-kinase module TFIIK composed of CCL1, KIN28 and TFB3 to form the 10-subunit holoenzyme (holo-TFIIH) active in transcription.</text>
</comment>
<reference evidence="6" key="1">
    <citation type="submission" date="2022-11" db="EMBL/GenBank/DDBJ databases">
        <title>Chromosomal genome sequence assembly and mating type (MAT) locus characterization of the leprose asexual lichenized fungus Lepraria neglecta (Nyl.) Erichsen.</title>
        <authorList>
            <person name="Allen J.L."/>
            <person name="Pfeffer B."/>
        </authorList>
    </citation>
    <scope>NUCLEOTIDE SEQUENCE</scope>
    <source>
        <strain evidence="6">Allen 5258</strain>
    </source>
</reference>
<dbReference type="GO" id="GO:0006355">
    <property type="term" value="P:regulation of DNA-templated transcription"/>
    <property type="evidence" value="ECO:0007669"/>
    <property type="project" value="InterPro"/>
</dbReference>
<proteinExistence type="inferred from homology"/>
<keyword evidence="4" id="KW-0863">Zinc-finger</keyword>
<dbReference type="EMBL" id="JASNWA010000007">
    <property type="protein sequence ID" value="KAK3172338.1"/>
    <property type="molecule type" value="Genomic_DNA"/>
</dbReference>
<evidence type="ECO:0000256" key="3">
    <source>
        <dbReference type="ARBA" id="ARBA00033341"/>
    </source>
</evidence>
<dbReference type="GO" id="GO:0000439">
    <property type="term" value="C:transcription factor TFIIH core complex"/>
    <property type="evidence" value="ECO:0007669"/>
    <property type="project" value="UniProtKB-UniRule"/>
</dbReference>
<feature type="region of interest" description="Disordered" evidence="5">
    <location>
        <begin position="102"/>
        <end position="139"/>
    </location>
</feature>
<comment type="subcellular location">
    <subcellularLocation>
        <location evidence="4">Nucleus</location>
    </subcellularLocation>
</comment>
<dbReference type="Proteomes" id="UP001276659">
    <property type="component" value="Unassembled WGS sequence"/>
</dbReference>
<keyword evidence="4" id="KW-0805">Transcription regulation</keyword>
<feature type="region of interest" description="Disordered" evidence="5">
    <location>
        <begin position="1"/>
        <end position="55"/>
    </location>
</feature>
<dbReference type="InterPro" id="IPR004600">
    <property type="entry name" value="TFIIH_Tfb4/GTF2H3"/>
</dbReference>
<keyword evidence="7" id="KW-1185">Reference proteome</keyword>
<dbReference type="GO" id="GO:0005675">
    <property type="term" value="C:transcription factor TFIIH holo complex"/>
    <property type="evidence" value="ECO:0007669"/>
    <property type="project" value="UniProtKB-UniRule"/>
</dbReference>
<protein>
    <recommendedName>
        <fullName evidence="2 4">General transcription and DNA repair factor IIH subunit TFB4</fullName>
        <shortName evidence="4">TFIIH subunit TFB4</shortName>
    </recommendedName>
    <alternativeName>
        <fullName evidence="3 4">RNA polymerase II transcription factor B subunit 4</fullName>
    </alternativeName>
</protein>
<evidence type="ECO:0000313" key="6">
    <source>
        <dbReference type="EMBL" id="KAK3172338.1"/>
    </source>
</evidence>
<dbReference type="GO" id="GO:0008270">
    <property type="term" value="F:zinc ion binding"/>
    <property type="evidence" value="ECO:0007669"/>
    <property type="project" value="UniProtKB-KW"/>
</dbReference>
<keyword evidence="4" id="KW-0804">Transcription</keyword>
<keyword evidence="4" id="KW-0479">Metal-binding</keyword>
<feature type="compositionally biased region" description="Polar residues" evidence="5">
    <location>
        <begin position="18"/>
        <end position="27"/>
    </location>
</feature>
<dbReference type="Gene3D" id="3.40.50.410">
    <property type="entry name" value="von Willebrand factor, type A domain"/>
    <property type="match status" value="1"/>
</dbReference>
<sequence length="139" mass="14296">MNARAEFLYPLPAHGNPLHTSGSNSHNGADDGDAEMADGDETTEESSTDDANHYRPFRLIQSTLLASLSKLLKTTSPPALTPTTSIAGALTLALTYINKSTLDASTTAPTTSTTDPSLNPDSAPHPSTPASSSSPSAAT</sequence>
<evidence type="ECO:0000256" key="4">
    <source>
        <dbReference type="RuleBase" id="RU368090"/>
    </source>
</evidence>
<keyword evidence="4" id="KW-0234">DNA repair</keyword>
<dbReference type="Pfam" id="PF03850">
    <property type="entry name" value="Tfb4"/>
    <property type="match status" value="1"/>
</dbReference>